<dbReference type="SMART" id="SM00066">
    <property type="entry name" value="GAL4"/>
    <property type="match status" value="1"/>
</dbReference>
<sequence>MVRKRYRSGLKGSQHGDFIKYTERRSKNGCLTCRNRRKKCDEVKPQCSGCARNMLDCNWPSPFSKEHLRNPENNEPGLHQKYSFIHVPQEELSKSYTPQPKYRIGRSAINPPQIALGLSRLPSDDLCDVKEDCRRALRRVPRYRKSKIKSLCEEVQVRDKKEKHIHVHSLTRPEDAALRFPTPICDSEIDGTGEDELHDETIENELISINHQEVAESRKYKSGTNNIAKLIQKELRSDTSEIYRDFFDLKLESYILLKESALNNSFTQSNDGASNASHPKHKDSELRRHSVQSSINSQYNGELAFQSNYSFLNGENNCAAENYHKIIESYDRGEFGGHTNTENDEALLFYTCIEKFIPNLGSQYTHPLLTACATFIPQVENNMPLKEIFLCCGATYLEWYDDAKFSPLSNSLYKSSQMLIEKHLLEDSLMDAGSWLMASFQLLCLRSKMASSGTVDDCVNCLSKSYLVLKNTVFTRNKAQNHMAAGLQNLAYEIENKFIGQSEQEKSKGSFVLQPYERMYIESFIYNYSVAILFASDISKLPNPFSIFKELSHVLKRPLYYCYFEWMNNPVLGPALDAFEILAKVSFIARLPMPLDKSSIWFQRAQQLQTMALFYTGPVLYPQLKSKNEQIFKNAKVSSLVGIIVAKSSYLLVSKILQYHDFQIQQPSIQKVRCEIFEAFSSIPLENKIWGILLWSLTITGCFSTAMPEKGHILKYILNVGEYFHNQNTIKMRSFLEDAWSRPIDKRLDILFDRKELSKISP</sequence>
<reference evidence="6" key="1">
    <citation type="submission" date="2016-03" db="EMBL/GenBank/DDBJ databases">
        <authorList>
            <person name="Devillers Hugo."/>
        </authorList>
    </citation>
    <scope>NUCLEOTIDE SEQUENCE [LARGE SCALE GENOMIC DNA]</scope>
</reference>
<dbReference type="PROSITE" id="PS50048">
    <property type="entry name" value="ZN2_CY6_FUNGAL_2"/>
    <property type="match status" value="1"/>
</dbReference>
<feature type="compositionally biased region" description="Polar residues" evidence="3">
    <location>
        <begin position="267"/>
        <end position="277"/>
    </location>
</feature>
<evidence type="ECO:0000313" key="6">
    <source>
        <dbReference type="Proteomes" id="UP000189911"/>
    </source>
</evidence>
<keyword evidence="2" id="KW-0539">Nucleus</keyword>
<evidence type="ECO:0000259" key="4">
    <source>
        <dbReference type="PROSITE" id="PS50048"/>
    </source>
</evidence>
<evidence type="ECO:0000256" key="2">
    <source>
        <dbReference type="ARBA" id="ARBA00023242"/>
    </source>
</evidence>
<dbReference type="GO" id="GO:0005634">
    <property type="term" value="C:nucleus"/>
    <property type="evidence" value="ECO:0007669"/>
    <property type="project" value="UniProtKB-SubCell"/>
</dbReference>
<keyword evidence="6" id="KW-1185">Reference proteome</keyword>
<dbReference type="InterPro" id="IPR001138">
    <property type="entry name" value="Zn2Cys6_DnaBD"/>
</dbReference>
<dbReference type="Pfam" id="PF11951">
    <property type="entry name" value="Fungal_trans_2"/>
    <property type="match status" value="1"/>
</dbReference>
<dbReference type="PROSITE" id="PS00463">
    <property type="entry name" value="ZN2_CY6_FUNGAL_1"/>
    <property type="match status" value="1"/>
</dbReference>
<dbReference type="PANTHER" id="PTHR37534">
    <property type="entry name" value="TRANSCRIPTIONAL ACTIVATOR PROTEIN UGA3"/>
    <property type="match status" value="1"/>
</dbReference>
<dbReference type="SUPFAM" id="SSF57701">
    <property type="entry name" value="Zn2/Cys6 DNA-binding domain"/>
    <property type="match status" value="1"/>
</dbReference>
<dbReference type="AlphaFoldDB" id="A0A1G4KP14"/>
<proteinExistence type="predicted"/>
<dbReference type="EMBL" id="LT598447">
    <property type="protein sequence ID" value="SCV06245.1"/>
    <property type="molecule type" value="Genomic_DNA"/>
</dbReference>
<evidence type="ECO:0000313" key="5">
    <source>
        <dbReference type="EMBL" id="SCV06245.1"/>
    </source>
</evidence>
<feature type="domain" description="Zn(2)-C6 fungal-type" evidence="4">
    <location>
        <begin position="29"/>
        <end position="59"/>
    </location>
</feature>
<feature type="region of interest" description="Disordered" evidence="3">
    <location>
        <begin position="267"/>
        <end position="291"/>
    </location>
</feature>
<dbReference type="CDD" id="cd00067">
    <property type="entry name" value="GAL4"/>
    <property type="match status" value="1"/>
</dbReference>
<gene>
    <name evidence="5" type="ORF">LANO_0H25290G</name>
</gene>
<evidence type="ECO:0000256" key="1">
    <source>
        <dbReference type="ARBA" id="ARBA00004123"/>
    </source>
</evidence>
<organism evidence="5 6">
    <name type="scientific">Lachancea nothofagi CBS 11611</name>
    <dbReference type="NCBI Taxonomy" id="1266666"/>
    <lineage>
        <taxon>Eukaryota</taxon>
        <taxon>Fungi</taxon>
        <taxon>Dikarya</taxon>
        <taxon>Ascomycota</taxon>
        <taxon>Saccharomycotina</taxon>
        <taxon>Saccharomycetes</taxon>
        <taxon>Saccharomycetales</taxon>
        <taxon>Saccharomycetaceae</taxon>
        <taxon>Lachancea</taxon>
    </lineage>
</organism>
<evidence type="ECO:0000256" key="3">
    <source>
        <dbReference type="SAM" id="MobiDB-lite"/>
    </source>
</evidence>
<dbReference type="GO" id="GO:0008270">
    <property type="term" value="F:zinc ion binding"/>
    <property type="evidence" value="ECO:0007669"/>
    <property type="project" value="InterPro"/>
</dbReference>
<dbReference type="PANTHER" id="PTHR37534:SF46">
    <property type="entry name" value="ZN(II)2CYS6 TRANSCRIPTION FACTOR (EUROFUNG)"/>
    <property type="match status" value="1"/>
</dbReference>
<comment type="subcellular location">
    <subcellularLocation>
        <location evidence="1">Nucleus</location>
    </subcellularLocation>
</comment>
<dbReference type="OrthoDB" id="3598904at2759"/>
<dbReference type="InterPro" id="IPR036864">
    <property type="entry name" value="Zn2-C6_fun-type_DNA-bd_sf"/>
</dbReference>
<dbReference type="Gene3D" id="4.10.240.10">
    <property type="entry name" value="Zn(2)-C6 fungal-type DNA-binding domain"/>
    <property type="match status" value="1"/>
</dbReference>
<dbReference type="InterPro" id="IPR021858">
    <property type="entry name" value="Fun_TF"/>
</dbReference>
<dbReference type="Proteomes" id="UP000189911">
    <property type="component" value="Chromosome H"/>
</dbReference>
<accession>A0A1G4KP14</accession>
<name>A0A1G4KP14_9SACH</name>
<protein>
    <submittedName>
        <fullName evidence="5">LANO_0H25290g1_1</fullName>
    </submittedName>
</protein>
<dbReference type="Pfam" id="PF00172">
    <property type="entry name" value="Zn_clus"/>
    <property type="match status" value="1"/>
</dbReference>
<dbReference type="GO" id="GO:0000981">
    <property type="term" value="F:DNA-binding transcription factor activity, RNA polymerase II-specific"/>
    <property type="evidence" value="ECO:0007669"/>
    <property type="project" value="InterPro"/>
</dbReference>